<name>A0A375I6K5_9BURK</name>
<protein>
    <submittedName>
        <fullName evidence="1">Uncharacterized protein</fullName>
    </submittedName>
</protein>
<dbReference type="AlphaFoldDB" id="A0A375I6K5"/>
<reference evidence="1 2" key="1">
    <citation type="submission" date="2018-01" db="EMBL/GenBank/DDBJ databases">
        <authorList>
            <person name="Gaut B.S."/>
            <person name="Morton B.R."/>
            <person name="Clegg M.T."/>
            <person name="Duvall M.R."/>
        </authorList>
    </citation>
    <scope>NUCLEOTIDE SEQUENCE [LARGE SCALE GENOMIC DNA]</scope>
    <source>
        <strain evidence="1">Cupriavidus taiwanensis LMG 19425</strain>
    </source>
</reference>
<sequence>MRFVAIAPVRLTRIRSGSFGAKYRCSLKSPTRVHSEAIGPQVCRMQRNFPTFETFPSDTTVNPAKCYSSDWSHEAEMR</sequence>
<organism evidence="1 2">
    <name type="scientific">Cupriavidus taiwanensis</name>
    <dbReference type="NCBI Taxonomy" id="164546"/>
    <lineage>
        <taxon>Bacteria</taxon>
        <taxon>Pseudomonadati</taxon>
        <taxon>Pseudomonadota</taxon>
        <taxon>Betaproteobacteria</taxon>
        <taxon>Burkholderiales</taxon>
        <taxon>Burkholderiaceae</taxon>
        <taxon>Cupriavidus</taxon>
    </lineage>
</organism>
<dbReference type="Proteomes" id="UP000255505">
    <property type="component" value="Unassembled WGS sequence"/>
</dbReference>
<dbReference type="EMBL" id="OOEF01000041">
    <property type="protein sequence ID" value="SPK70257.1"/>
    <property type="molecule type" value="Genomic_DNA"/>
</dbReference>
<accession>A0A375I6K5</accession>
<proteinExistence type="predicted"/>
<gene>
    <name evidence="1" type="ORF">CT19425_U460016</name>
</gene>
<evidence type="ECO:0000313" key="1">
    <source>
        <dbReference type="EMBL" id="SPK70257.1"/>
    </source>
</evidence>
<evidence type="ECO:0000313" key="2">
    <source>
        <dbReference type="Proteomes" id="UP000255505"/>
    </source>
</evidence>